<feature type="transmembrane region" description="Helical" evidence="6">
    <location>
        <begin position="37"/>
        <end position="55"/>
    </location>
</feature>
<evidence type="ECO:0000313" key="8">
    <source>
        <dbReference type="EMBL" id="STI16782.1"/>
    </source>
</evidence>
<dbReference type="GO" id="GO:0042773">
    <property type="term" value="P:ATP synthesis coupled electron transport"/>
    <property type="evidence" value="ECO:0007669"/>
    <property type="project" value="InterPro"/>
</dbReference>
<keyword evidence="4 6" id="KW-0472">Membrane</keyword>
<protein>
    <submittedName>
        <fullName evidence="8">NADH-quinone oxidoreductase subunit L</fullName>
        <ecNumber evidence="8">1.6.5.11</ecNumber>
    </submittedName>
</protein>
<dbReference type="GO" id="GO:0003954">
    <property type="term" value="F:NADH dehydrogenase activity"/>
    <property type="evidence" value="ECO:0007669"/>
    <property type="project" value="TreeGrafter"/>
</dbReference>
<accession>A0A376RGP1</accession>
<dbReference type="GO" id="GO:0012505">
    <property type="term" value="C:endomembrane system"/>
    <property type="evidence" value="ECO:0007669"/>
    <property type="project" value="UniProtKB-SubCell"/>
</dbReference>
<keyword evidence="2 5" id="KW-0812">Transmembrane</keyword>
<dbReference type="EC" id="1.6.5.11" evidence="8"/>
<name>A0A376RGP1_ECOLX</name>
<feature type="transmembrane region" description="Helical" evidence="6">
    <location>
        <begin position="6"/>
        <end position="25"/>
    </location>
</feature>
<evidence type="ECO:0000313" key="9">
    <source>
        <dbReference type="Proteomes" id="UP000254159"/>
    </source>
</evidence>
<feature type="domain" description="NADH:quinone oxidoreductase/Mrp antiporter transmembrane" evidence="7">
    <location>
        <begin position="1"/>
        <end position="55"/>
    </location>
</feature>
<evidence type="ECO:0000256" key="6">
    <source>
        <dbReference type="SAM" id="Phobius"/>
    </source>
</evidence>
<comment type="subcellular location">
    <subcellularLocation>
        <location evidence="1">Endomembrane system</location>
        <topology evidence="1">Multi-pass membrane protein</topology>
    </subcellularLocation>
    <subcellularLocation>
        <location evidence="5">Membrane</location>
        <topology evidence="5">Multi-pass membrane protein</topology>
    </subcellularLocation>
</comment>
<gene>
    <name evidence="8" type="primary">nuoL_3</name>
    <name evidence="8" type="ORF">NCTC10865_02054</name>
</gene>
<dbReference type="PANTHER" id="PTHR42829:SF2">
    <property type="entry name" value="NADH-UBIQUINONE OXIDOREDUCTASE CHAIN 5"/>
    <property type="match status" value="1"/>
</dbReference>
<evidence type="ECO:0000256" key="3">
    <source>
        <dbReference type="ARBA" id="ARBA00022989"/>
    </source>
</evidence>
<keyword evidence="3 6" id="KW-1133">Transmembrane helix</keyword>
<dbReference type="PANTHER" id="PTHR42829">
    <property type="entry name" value="NADH-UBIQUINONE OXIDOREDUCTASE CHAIN 5"/>
    <property type="match status" value="1"/>
</dbReference>
<dbReference type="EMBL" id="UGCD01000002">
    <property type="protein sequence ID" value="STI16782.1"/>
    <property type="molecule type" value="Genomic_DNA"/>
</dbReference>
<evidence type="ECO:0000259" key="7">
    <source>
        <dbReference type="Pfam" id="PF00361"/>
    </source>
</evidence>
<evidence type="ECO:0000256" key="2">
    <source>
        <dbReference type="ARBA" id="ARBA00022692"/>
    </source>
</evidence>
<dbReference type="GO" id="GO:0016020">
    <property type="term" value="C:membrane"/>
    <property type="evidence" value="ECO:0007669"/>
    <property type="project" value="UniProtKB-SubCell"/>
</dbReference>
<sequence>MAGPTPVSALIHAATMVTAGVYLIARTHGLFLMTPEVLHLVGIVGAVTRLLAGFARAGTDRHQTCSRLLYHEPDGYMFLRLACRHGMRRFPLDDSRVL</sequence>
<reference evidence="8 9" key="1">
    <citation type="submission" date="2018-06" db="EMBL/GenBank/DDBJ databases">
        <authorList>
            <consortium name="Pathogen Informatics"/>
            <person name="Doyle S."/>
        </authorList>
    </citation>
    <scope>NUCLEOTIDE SEQUENCE [LARGE SCALE GENOMIC DNA]</scope>
    <source>
        <strain evidence="8 9">NCTC10865</strain>
    </source>
</reference>
<dbReference type="InterPro" id="IPR003945">
    <property type="entry name" value="NU5C-like"/>
</dbReference>
<dbReference type="GO" id="GO:0015990">
    <property type="term" value="P:electron transport coupled proton transport"/>
    <property type="evidence" value="ECO:0007669"/>
    <property type="project" value="TreeGrafter"/>
</dbReference>
<dbReference type="GO" id="GO:0008137">
    <property type="term" value="F:NADH dehydrogenase (ubiquinone) activity"/>
    <property type="evidence" value="ECO:0007669"/>
    <property type="project" value="InterPro"/>
</dbReference>
<dbReference type="Pfam" id="PF00361">
    <property type="entry name" value="Proton_antipo_M"/>
    <property type="match status" value="1"/>
</dbReference>
<dbReference type="Proteomes" id="UP000254159">
    <property type="component" value="Unassembled WGS sequence"/>
</dbReference>
<proteinExistence type="predicted"/>
<evidence type="ECO:0000256" key="4">
    <source>
        <dbReference type="ARBA" id="ARBA00023136"/>
    </source>
</evidence>
<dbReference type="AlphaFoldDB" id="A0A376RGP1"/>
<keyword evidence="8" id="KW-0560">Oxidoreductase</keyword>
<evidence type="ECO:0000256" key="1">
    <source>
        <dbReference type="ARBA" id="ARBA00004127"/>
    </source>
</evidence>
<evidence type="ECO:0000256" key="5">
    <source>
        <dbReference type="RuleBase" id="RU000320"/>
    </source>
</evidence>
<organism evidence="8 9">
    <name type="scientific">Escherichia coli</name>
    <dbReference type="NCBI Taxonomy" id="562"/>
    <lineage>
        <taxon>Bacteria</taxon>
        <taxon>Pseudomonadati</taxon>
        <taxon>Pseudomonadota</taxon>
        <taxon>Gammaproteobacteria</taxon>
        <taxon>Enterobacterales</taxon>
        <taxon>Enterobacteriaceae</taxon>
        <taxon>Escherichia</taxon>
    </lineage>
</organism>
<dbReference type="InterPro" id="IPR001750">
    <property type="entry name" value="ND/Mrp_TM"/>
</dbReference>